<comment type="caution">
    <text evidence="2">The sequence shown here is derived from an EMBL/GenBank/DDBJ whole genome shotgun (WGS) entry which is preliminary data.</text>
</comment>
<gene>
    <name evidence="2" type="ORF">PEGY_LOCUS6650</name>
</gene>
<dbReference type="EMBL" id="CAJVRC010000872">
    <property type="protein sequence ID" value="CAG8901917.1"/>
    <property type="molecule type" value="Genomic_DNA"/>
</dbReference>
<dbReference type="InterPro" id="IPR053832">
    <property type="entry name" value="DUF6924"/>
</dbReference>
<keyword evidence="3" id="KW-1185">Reference proteome</keyword>
<dbReference type="AlphaFoldDB" id="A0A9W4P5H9"/>
<evidence type="ECO:0000313" key="3">
    <source>
        <dbReference type="Proteomes" id="UP001154252"/>
    </source>
</evidence>
<feature type="domain" description="DUF6924" evidence="1">
    <location>
        <begin position="46"/>
        <end position="158"/>
    </location>
</feature>
<evidence type="ECO:0000259" key="1">
    <source>
        <dbReference type="Pfam" id="PF21962"/>
    </source>
</evidence>
<dbReference type="Proteomes" id="UP001154252">
    <property type="component" value="Unassembled WGS sequence"/>
</dbReference>
<reference evidence="2" key="1">
    <citation type="submission" date="2021-07" db="EMBL/GenBank/DDBJ databases">
        <authorList>
            <person name="Branca A.L. A."/>
        </authorList>
    </citation>
    <scope>NUCLEOTIDE SEQUENCE</scope>
</reference>
<dbReference type="OrthoDB" id="4483229at2759"/>
<evidence type="ECO:0000313" key="2">
    <source>
        <dbReference type="EMBL" id="CAG8901917.1"/>
    </source>
</evidence>
<organism evidence="2 3">
    <name type="scientific">Penicillium egyptiacum</name>
    <dbReference type="NCBI Taxonomy" id="1303716"/>
    <lineage>
        <taxon>Eukaryota</taxon>
        <taxon>Fungi</taxon>
        <taxon>Dikarya</taxon>
        <taxon>Ascomycota</taxon>
        <taxon>Pezizomycotina</taxon>
        <taxon>Eurotiomycetes</taxon>
        <taxon>Eurotiomycetidae</taxon>
        <taxon>Eurotiales</taxon>
        <taxon>Aspergillaceae</taxon>
        <taxon>Penicillium</taxon>
    </lineage>
</organism>
<accession>A0A9W4P5H9</accession>
<protein>
    <recommendedName>
        <fullName evidence="1">DUF6924 domain-containing protein</fullName>
    </recommendedName>
</protein>
<dbReference type="Pfam" id="PF21962">
    <property type="entry name" value="DUF6924"/>
    <property type="match status" value="1"/>
</dbReference>
<proteinExistence type="predicted"/>
<name>A0A9W4P5H9_9EURO</name>
<sequence length="184" mass="20659">MAVLFPIICIQHIPPNILSHIIFTAYRRSFFRPESLSILEVDSDIEEHAFSAVHFYDCYDVSAFHGKSIDDVIHILREGVTGNAVAANLFYIADDQTTKDHTLLLTQVQDQENDTCVSSVRLAPEFANGMAILIYDSDPDISIQDIQKDVDEDGVYRGGRDTPYQYVGTTSHYLNRPEASEDGN</sequence>